<organism evidence="2 3">
    <name type="scientific">Candidatus Choladousia intestinavium</name>
    <dbReference type="NCBI Taxonomy" id="2840727"/>
    <lineage>
        <taxon>Bacteria</taxon>
        <taxon>Bacillati</taxon>
        <taxon>Bacillota</taxon>
        <taxon>Clostridia</taxon>
        <taxon>Lachnospirales</taxon>
        <taxon>Lachnospiraceae</taxon>
        <taxon>Lachnospiraceae incertae sedis</taxon>
        <taxon>Candidatus Choladousia</taxon>
    </lineage>
</organism>
<dbReference type="AlphaFoldDB" id="A0A9D1AEF8"/>
<feature type="transmembrane region" description="Helical" evidence="1">
    <location>
        <begin position="12"/>
        <end position="33"/>
    </location>
</feature>
<feature type="transmembrane region" description="Helical" evidence="1">
    <location>
        <begin position="39"/>
        <end position="58"/>
    </location>
</feature>
<evidence type="ECO:0000313" key="2">
    <source>
        <dbReference type="EMBL" id="HIR13897.1"/>
    </source>
</evidence>
<reference evidence="2" key="2">
    <citation type="journal article" date="2021" name="PeerJ">
        <title>Extensive microbial diversity within the chicken gut microbiome revealed by metagenomics and culture.</title>
        <authorList>
            <person name="Gilroy R."/>
            <person name="Ravi A."/>
            <person name="Getino M."/>
            <person name="Pursley I."/>
            <person name="Horton D.L."/>
            <person name="Alikhan N.F."/>
            <person name="Baker D."/>
            <person name="Gharbi K."/>
            <person name="Hall N."/>
            <person name="Watson M."/>
            <person name="Adriaenssens E.M."/>
            <person name="Foster-Nyarko E."/>
            <person name="Jarju S."/>
            <person name="Secka A."/>
            <person name="Antonio M."/>
            <person name="Oren A."/>
            <person name="Chaudhuri R.R."/>
            <person name="La Ragione R."/>
            <person name="Hildebrand F."/>
            <person name="Pallen M.J."/>
        </authorList>
    </citation>
    <scope>NUCLEOTIDE SEQUENCE</scope>
    <source>
        <strain evidence="2">ChiSjej4B22-8148</strain>
    </source>
</reference>
<keyword evidence="1" id="KW-1133">Transmembrane helix</keyword>
<evidence type="ECO:0000256" key="1">
    <source>
        <dbReference type="SAM" id="Phobius"/>
    </source>
</evidence>
<keyword evidence="1" id="KW-0472">Membrane</keyword>
<accession>A0A9D1AEF8</accession>
<comment type="caution">
    <text evidence="2">The sequence shown here is derived from an EMBL/GenBank/DDBJ whole genome shotgun (WGS) entry which is preliminary data.</text>
</comment>
<sequence length="160" mass="18612">MKEYVIPEDKGRLMFYTGLNLILTVLLMVVSIASYAVSWYLLTFLCITGLWFAIKTMFRYGKKLLKNVPVCELKRNEVVIHSLPGKARILTYKQIKEVKLLRGRVSLKFFFSSKEVEHPSGWYYVGVVYPFQKGRLDEVEKNVAECLRKHGISINEVEKK</sequence>
<proteinExistence type="predicted"/>
<keyword evidence="1" id="KW-0812">Transmembrane</keyword>
<dbReference type="EMBL" id="DVGK01000093">
    <property type="protein sequence ID" value="HIR13897.1"/>
    <property type="molecule type" value="Genomic_DNA"/>
</dbReference>
<protein>
    <submittedName>
        <fullName evidence="2">Uncharacterized protein</fullName>
    </submittedName>
</protein>
<name>A0A9D1AEF8_9FIRM</name>
<dbReference type="Proteomes" id="UP000886757">
    <property type="component" value="Unassembled WGS sequence"/>
</dbReference>
<reference evidence="2" key="1">
    <citation type="submission" date="2020-10" db="EMBL/GenBank/DDBJ databases">
        <authorList>
            <person name="Gilroy R."/>
        </authorList>
    </citation>
    <scope>NUCLEOTIDE SEQUENCE</scope>
    <source>
        <strain evidence="2">ChiSjej4B22-8148</strain>
    </source>
</reference>
<evidence type="ECO:0000313" key="3">
    <source>
        <dbReference type="Proteomes" id="UP000886757"/>
    </source>
</evidence>
<gene>
    <name evidence="2" type="ORF">IAB31_08250</name>
</gene>